<organism evidence="7">
    <name type="scientific">Oppiella nova</name>
    <dbReference type="NCBI Taxonomy" id="334625"/>
    <lineage>
        <taxon>Eukaryota</taxon>
        <taxon>Metazoa</taxon>
        <taxon>Ecdysozoa</taxon>
        <taxon>Arthropoda</taxon>
        <taxon>Chelicerata</taxon>
        <taxon>Arachnida</taxon>
        <taxon>Acari</taxon>
        <taxon>Acariformes</taxon>
        <taxon>Sarcoptiformes</taxon>
        <taxon>Oribatida</taxon>
        <taxon>Brachypylina</taxon>
        <taxon>Oppioidea</taxon>
        <taxon>Oppiidae</taxon>
        <taxon>Oppiella</taxon>
    </lineage>
</organism>
<feature type="region of interest" description="Disordered" evidence="4">
    <location>
        <begin position="1"/>
        <end position="34"/>
    </location>
</feature>
<sequence length="247" mass="28059">MPQRDNSGGRGANDDDNERQMDDNRPLPWWQEYPGNPTPLEPPLWAVNATPVSRADDIYPDMEGPDGQSLCRYCQTVPADQCLDFYACECRGSLGMVCIDCLRAVVLSRQMKTCPECYTPYRFVNYIREPRSWGLFWRSLYHAANPFGRNPLLSIAYAIAIFLVSVVVYMLMGRLHVPHGLVWAVVVVILCLIIGTRVMARMNRLVDIRRYAHTFPTGYALSSHSPHILLTYSYTTLLSTGTLVIDY</sequence>
<feature type="domain" description="RING-CH-type" evidence="6">
    <location>
        <begin position="63"/>
        <end position="124"/>
    </location>
</feature>
<evidence type="ECO:0000256" key="1">
    <source>
        <dbReference type="ARBA" id="ARBA00022723"/>
    </source>
</evidence>
<accession>A0A7R9QI89</accession>
<keyword evidence="2" id="KW-0863">Zinc-finger</keyword>
<keyword evidence="5" id="KW-0812">Transmembrane</keyword>
<evidence type="ECO:0000313" key="7">
    <source>
        <dbReference type="EMBL" id="CAD7645821.1"/>
    </source>
</evidence>
<keyword evidence="1" id="KW-0479">Metal-binding</keyword>
<dbReference type="GO" id="GO:0008270">
    <property type="term" value="F:zinc ion binding"/>
    <property type="evidence" value="ECO:0007669"/>
    <property type="project" value="UniProtKB-KW"/>
</dbReference>
<feature type="transmembrane region" description="Helical" evidence="5">
    <location>
        <begin position="155"/>
        <end position="175"/>
    </location>
</feature>
<feature type="transmembrane region" description="Helical" evidence="5">
    <location>
        <begin position="181"/>
        <end position="200"/>
    </location>
</feature>
<proteinExistence type="predicted"/>
<dbReference type="InterPro" id="IPR013083">
    <property type="entry name" value="Znf_RING/FYVE/PHD"/>
</dbReference>
<evidence type="ECO:0000256" key="3">
    <source>
        <dbReference type="ARBA" id="ARBA00022833"/>
    </source>
</evidence>
<keyword evidence="3" id="KW-0862">Zinc</keyword>
<evidence type="ECO:0000256" key="5">
    <source>
        <dbReference type="SAM" id="Phobius"/>
    </source>
</evidence>
<dbReference type="Proteomes" id="UP000728032">
    <property type="component" value="Unassembled WGS sequence"/>
</dbReference>
<keyword evidence="5" id="KW-0472">Membrane</keyword>
<dbReference type="AlphaFoldDB" id="A0A7R9QI89"/>
<evidence type="ECO:0000259" key="6">
    <source>
        <dbReference type="PROSITE" id="PS51292"/>
    </source>
</evidence>
<reference evidence="7" key="1">
    <citation type="submission" date="2020-11" db="EMBL/GenBank/DDBJ databases">
        <authorList>
            <person name="Tran Van P."/>
        </authorList>
    </citation>
    <scope>NUCLEOTIDE SEQUENCE</scope>
</reference>
<dbReference type="EMBL" id="CAJPVJ010002171">
    <property type="protein sequence ID" value="CAG2165870.1"/>
    <property type="molecule type" value="Genomic_DNA"/>
</dbReference>
<evidence type="ECO:0000256" key="2">
    <source>
        <dbReference type="ARBA" id="ARBA00022771"/>
    </source>
</evidence>
<evidence type="ECO:0000313" key="8">
    <source>
        <dbReference type="Proteomes" id="UP000728032"/>
    </source>
</evidence>
<keyword evidence="5" id="KW-1133">Transmembrane helix</keyword>
<dbReference type="InterPro" id="IPR011016">
    <property type="entry name" value="Znf_RING-CH"/>
</dbReference>
<protein>
    <recommendedName>
        <fullName evidence="6">RING-CH-type domain-containing protein</fullName>
    </recommendedName>
</protein>
<dbReference type="PROSITE" id="PS51292">
    <property type="entry name" value="ZF_RING_CH"/>
    <property type="match status" value="1"/>
</dbReference>
<evidence type="ECO:0000256" key="4">
    <source>
        <dbReference type="SAM" id="MobiDB-lite"/>
    </source>
</evidence>
<dbReference type="Gene3D" id="3.30.40.10">
    <property type="entry name" value="Zinc/RING finger domain, C3HC4 (zinc finger)"/>
    <property type="match status" value="1"/>
</dbReference>
<dbReference type="EMBL" id="OC916996">
    <property type="protein sequence ID" value="CAD7645821.1"/>
    <property type="molecule type" value="Genomic_DNA"/>
</dbReference>
<gene>
    <name evidence="7" type="ORF">ONB1V03_LOCUS5408</name>
</gene>
<name>A0A7R9QI89_9ACAR</name>
<keyword evidence="8" id="KW-1185">Reference proteome</keyword>